<accession>A0AAV9NUT3</accession>
<feature type="transmembrane region" description="Helical" evidence="5">
    <location>
        <begin position="374"/>
        <end position="393"/>
    </location>
</feature>
<evidence type="ECO:0000313" key="7">
    <source>
        <dbReference type="EMBL" id="KAK5064867.1"/>
    </source>
</evidence>
<feature type="transmembrane region" description="Helical" evidence="5">
    <location>
        <begin position="310"/>
        <end position="330"/>
    </location>
</feature>
<feature type="transmembrane region" description="Helical" evidence="5">
    <location>
        <begin position="342"/>
        <end position="367"/>
    </location>
</feature>
<comment type="subcellular location">
    <subcellularLocation>
        <location evidence="1">Membrane</location>
        <topology evidence="1">Multi-pass membrane protein</topology>
    </subcellularLocation>
</comment>
<comment type="caution">
    <text evidence="7">The sequence shown here is derived from an EMBL/GenBank/DDBJ whole genome shotgun (WGS) entry which is preliminary data.</text>
</comment>
<evidence type="ECO:0000259" key="6">
    <source>
        <dbReference type="PROSITE" id="PS50850"/>
    </source>
</evidence>
<feature type="transmembrane region" description="Helical" evidence="5">
    <location>
        <begin position="513"/>
        <end position="532"/>
    </location>
</feature>
<feature type="transmembrane region" description="Helical" evidence="5">
    <location>
        <begin position="171"/>
        <end position="191"/>
    </location>
</feature>
<keyword evidence="2 5" id="KW-0812">Transmembrane</keyword>
<sequence length="570" mass="62039">MATETISIEKNQSRVDEIALSISPASITAGSEANAMEAFKPNYRFWLVFLAFAVLTLMVAIDSTSLSVALSIIAQKLHGTAIEAFWAGTSFLLASTVFQPSFASFSHIFGRRPLVYTSLILFLLGTLIGATAKDFTLLLVGRSVQGVGGGGIVSLTDIIITDLVPLRLRGNYVGIISSQWAIGSVMGPVIGGAFAQKGFWRGIFYLNLPFIIVGWVMVFLFLELNIISSPLASKLRRVDFIGTLLFVGGTTSFLLGLSWGGVLHPWTSAQTLVPIFAGVASIMSFVIYEAKLAREPLIPLSLFDTTTANVAYLIDALHGCILWCLLYYLPLYFEAVQGYRPIIAGVALFPETFTVAPLAIITGCLVSKTGKYRWAILSGFALTTVGVFLNLRLDINTSIPAWIFLTTVSGIGLGMLFGSMEFAVQAASSDEDQAFAVATFSFFRTFGQAIGVAVGGVVFQNQMMKNLRGSKYFAADARELAKDAAALVQLIKDTADTEQKLELRLAYMRSLRTIFIVLGAISFISFLLSFFIRDYDMDRALTGHQGFKEKLSPQDEEQTIMVANEQIPNI</sequence>
<proteinExistence type="predicted"/>
<keyword evidence="4 5" id="KW-0472">Membrane</keyword>
<evidence type="ECO:0000256" key="5">
    <source>
        <dbReference type="SAM" id="Phobius"/>
    </source>
</evidence>
<feature type="transmembrane region" description="Helical" evidence="5">
    <location>
        <begin position="238"/>
        <end position="259"/>
    </location>
</feature>
<protein>
    <recommendedName>
        <fullName evidence="6">Major facilitator superfamily (MFS) profile domain-containing protein</fullName>
    </recommendedName>
</protein>
<evidence type="ECO:0000313" key="8">
    <source>
        <dbReference type="Proteomes" id="UP001358417"/>
    </source>
</evidence>
<feature type="transmembrane region" description="Helical" evidence="5">
    <location>
        <begin position="271"/>
        <end position="290"/>
    </location>
</feature>
<feature type="transmembrane region" description="Helical" evidence="5">
    <location>
        <begin position="114"/>
        <end position="132"/>
    </location>
</feature>
<dbReference type="GeneID" id="89968923"/>
<feature type="transmembrane region" description="Helical" evidence="5">
    <location>
        <begin position="144"/>
        <end position="164"/>
    </location>
</feature>
<evidence type="ECO:0000256" key="2">
    <source>
        <dbReference type="ARBA" id="ARBA00022692"/>
    </source>
</evidence>
<feature type="domain" description="Major facilitator superfamily (MFS) profile" evidence="6">
    <location>
        <begin position="48"/>
        <end position="537"/>
    </location>
</feature>
<dbReference type="InterPro" id="IPR036259">
    <property type="entry name" value="MFS_trans_sf"/>
</dbReference>
<dbReference type="Proteomes" id="UP001358417">
    <property type="component" value="Unassembled WGS sequence"/>
</dbReference>
<dbReference type="Gene3D" id="1.20.1720.10">
    <property type="entry name" value="Multidrug resistance protein D"/>
    <property type="match status" value="1"/>
</dbReference>
<dbReference type="PANTHER" id="PTHR23501:SF59">
    <property type="entry name" value="MAJOR FACILITATOR SUPERFAMILY (MFS) PROFILE DOMAIN-CONTAINING PROTEIN-RELATED"/>
    <property type="match status" value="1"/>
</dbReference>
<dbReference type="PRINTS" id="PR01036">
    <property type="entry name" value="TCRTETB"/>
</dbReference>
<feature type="transmembrane region" description="Helical" evidence="5">
    <location>
        <begin position="45"/>
        <end position="72"/>
    </location>
</feature>
<dbReference type="PANTHER" id="PTHR23501">
    <property type="entry name" value="MAJOR FACILITATOR SUPERFAMILY"/>
    <property type="match status" value="1"/>
</dbReference>
<dbReference type="InterPro" id="IPR011701">
    <property type="entry name" value="MFS"/>
</dbReference>
<dbReference type="InterPro" id="IPR020846">
    <property type="entry name" value="MFS_dom"/>
</dbReference>
<dbReference type="SUPFAM" id="SSF103473">
    <property type="entry name" value="MFS general substrate transporter"/>
    <property type="match status" value="1"/>
</dbReference>
<keyword evidence="8" id="KW-1185">Reference proteome</keyword>
<dbReference type="Pfam" id="PF07690">
    <property type="entry name" value="MFS_1"/>
    <property type="match status" value="1"/>
</dbReference>
<organism evidence="7 8">
    <name type="scientific">Exophiala bonariae</name>
    <dbReference type="NCBI Taxonomy" id="1690606"/>
    <lineage>
        <taxon>Eukaryota</taxon>
        <taxon>Fungi</taxon>
        <taxon>Dikarya</taxon>
        <taxon>Ascomycota</taxon>
        <taxon>Pezizomycotina</taxon>
        <taxon>Eurotiomycetes</taxon>
        <taxon>Chaetothyriomycetidae</taxon>
        <taxon>Chaetothyriales</taxon>
        <taxon>Herpotrichiellaceae</taxon>
        <taxon>Exophiala</taxon>
    </lineage>
</organism>
<reference evidence="7 8" key="1">
    <citation type="submission" date="2023-08" db="EMBL/GenBank/DDBJ databases">
        <title>Black Yeasts Isolated from many extreme environments.</title>
        <authorList>
            <person name="Coleine C."/>
            <person name="Stajich J.E."/>
            <person name="Selbmann L."/>
        </authorList>
    </citation>
    <scope>NUCLEOTIDE SEQUENCE [LARGE SCALE GENOMIC DNA]</scope>
    <source>
        <strain evidence="7 8">CCFEE 5792</strain>
    </source>
</reference>
<feature type="transmembrane region" description="Helical" evidence="5">
    <location>
        <begin position="435"/>
        <end position="459"/>
    </location>
</feature>
<feature type="transmembrane region" description="Helical" evidence="5">
    <location>
        <begin position="84"/>
        <end position="102"/>
    </location>
</feature>
<dbReference type="Gene3D" id="1.20.1250.20">
    <property type="entry name" value="MFS general substrate transporter like domains"/>
    <property type="match status" value="1"/>
</dbReference>
<evidence type="ECO:0000256" key="1">
    <source>
        <dbReference type="ARBA" id="ARBA00004141"/>
    </source>
</evidence>
<dbReference type="PROSITE" id="PS50850">
    <property type="entry name" value="MFS"/>
    <property type="match status" value="1"/>
</dbReference>
<evidence type="ECO:0000256" key="4">
    <source>
        <dbReference type="ARBA" id="ARBA00023136"/>
    </source>
</evidence>
<name>A0AAV9NUT3_9EURO</name>
<feature type="transmembrane region" description="Helical" evidence="5">
    <location>
        <begin position="203"/>
        <end position="226"/>
    </location>
</feature>
<feature type="transmembrane region" description="Helical" evidence="5">
    <location>
        <begin position="399"/>
        <end position="423"/>
    </location>
</feature>
<dbReference type="FunFam" id="1.20.1720.10:FF:000018">
    <property type="entry name" value="Putative MFS multidrug transporter"/>
    <property type="match status" value="1"/>
</dbReference>
<evidence type="ECO:0000256" key="3">
    <source>
        <dbReference type="ARBA" id="ARBA00022989"/>
    </source>
</evidence>
<keyword evidence="3 5" id="KW-1133">Transmembrane helix</keyword>
<dbReference type="RefSeq" id="XP_064712191.1">
    <property type="nucleotide sequence ID" value="XM_064844331.1"/>
</dbReference>
<dbReference type="GO" id="GO:0022857">
    <property type="term" value="F:transmembrane transporter activity"/>
    <property type="evidence" value="ECO:0007669"/>
    <property type="project" value="InterPro"/>
</dbReference>
<dbReference type="EMBL" id="JAVRRD010000001">
    <property type="protein sequence ID" value="KAK5064867.1"/>
    <property type="molecule type" value="Genomic_DNA"/>
</dbReference>
<dbReference type="AlphaFoldDB" id="A0AAV9NUT3"/>
<dbReference type="GO" id="GO:0005886">
    <property type="term" value="C:plasma membrane"/>
    <property type="evidence" value="ECO:0007669"/>
    <property type="project" value="TreeGrafter"/>
</dbReference>
<gene>
    <name evidence="7" type="ORF">LTR84_000701</name>
</gene>